<reference evidence="2" key="1">
    <citation type="submission" date="2014-09" db="EMBL/GenBank/DDBJ databases">
        <authorList>
            <person name="Sharma Rahul"/>
            <person name="Thines Marco"/>
        </authorList>
    </citation>
    <scope>NUCLEOTIDE SEQUENCE [LARGE SCALE GENOMIC DNA]</scope>
</reference>
<dbReference type="Proteomes" id="UP000054928">
    <property type="component" value="Unassembled WGS sequence"/>
</dbReference>
<accession>A0A0P1ANZ1</accession>
<dbReference type="RefSeq" id="XP_024579278.1">
    <property type="nucleotide sequence ID" value="XM_024728841.1"/>
</dbReference>
<dbReference type="AlphaFoldDB" id="A0A0P1ANZ1"/>
<dbReference type="EMBL" id="CCYD01000645">
    <property type="protein sequence ID" value="CEG42909.1"/>
    <property type="molecule type" value="Genomic_DNA"/>
</dbReference>
<dbReference type="GeneID" id="36408200"/>
<evidence type="ECO:0000313" key="2">
    <source>
        <dbReference type="Proteomes" id="UP000054928"/>
    </source>
</evidence>
<evidence type="ECO:0000313" key="1">
    <source>
        <dbReference type="EMBL" id="CEG42909.1"/>
    </source>
</evidence>
<protein>
    <submittedName>
        <fullName evidence="1">Uncharacterized protein</fullName>
    </submittedName>
</protein>
<proteinExistence type="predicted"/>
<keyword evidence="2" id="KW-1185">Reference proteome</keyword>
<name>A0A0P1ANZ1_PLAHL</name>
<sequence>MKVADQQEKKASGWDCKWVSLSGFTPYSNRCRGYAVEIVLRFLCNDFVVTMSDKIFSRIGNVGSGFKIYAEALSLREVELCSMRVRATEQQHGAITVYLLENMQLQ</sequence>
<organism evidence="1 2">
    <name type="scientific">Plasmopara halstedii</name>
    <name type="common">Downy mildew of sunflower</name>
    <dbReference type="NCBI Taxonomy" id="4781"/>
    <lineage>
        <taxon>Eukaryota</taxon>
        <taxon>Sar</taxon>
        <taxon>Stramenopiles</taxon>
        <taxon>Oomycota</taxon>
        <taxon>Peronosporomycetes</taxon>
        <taxon>Peronosporales</taxon>
        <taxon>Peronosporaceae</taxon>
        <taxon>Plasmopara</taxon>
    </lineage>
</organism>